<dbReference type="Gene3D" id="1.10.8.10">
    <property type="entry name" value="DNA helicase RuvA subunit, C-terminal domain"/>
    <property type="match status" value="1"/>
</dbReference>
<dbReference type="Pfam" id="PF00653">
    <property type="entry name" value="BIR"/>
    <property type="match status" value="3"/>
</dbReference>
<dbReference type="GO" id="GO:0061630">
    <property type="term" value="F:ubiquitin protein ligase activity"/>
    <property type="evidence" value="ECO:0007669"/>
    <property type="project" value="TreeGrafter"/>
</dbReference>
<keyword evidence="4 6" id="KW-0863">Zinc-finger</keyword>
<feature type="compositionally biased region" description="Acidic residues" evidence="7">
    <location>
        <begin position="473"/>
        <end position="486"/>
    </location>
</feature>
<evidence type="ECO:0000256" key="2">
    <source>
        <dbReference type="ARBA" id="ARBA00022703"/>
    </source>
</evidence>
<dbReference type="SMART" id="SM00238">
    <property type="entry name" value="BIR"/>
    <property type="match status" value="3"/>
</dbReference>
<dbReference type="GO" id="GO:0022416">
    <property type="term" value="P:chaeta development"/>
    <property type="evidence" value="ECO:0007669"/>
    <property type="project" value="UniProtKB-ARBA"/>
</dbReference>
<evidence type="ECO:0000259" key="9">
    <source>
        <dbReference type="PROSITE" id="PS50089"/>
    </source>
</evidence>
<comment type="similarity">
    <text evidence="1">Belongs to the IAP family.</text>
</comment>
<dbReference type="GO" id="GO:0070936">
    <property type="term" value="P:protein K48-linked ubiquitination"/>
    <property type="evidence" value="ECO:0007669"/>
    <property type="project" value="UniProtKB-ARBA"/>
</dbReference>
<keyword evidence="8" id="KW-0812">Transmembrane</keyword>
<evidence type="ECO:0000256" key="6">
    <source>
        <dbReference type="PROSITE-ProRule" id="PRU00175"/>
    </source>
</evidence>
<dbReference type="GO" id="GO:0006915">
    <property type="term" value="P:apoptotic process"/>
    <property type="evidence" value="ECO:0007669"/>
    <property type="project" value="UniProtKB-KW"/>
</dbReference>
<evidence type="ECO:0000256" key="4">
    <source>
        <dbReference type="ARBA" id="ARBA00022771"/>
    </source>
</evidence>
<dbReference type="InterPro" id="IPR011029">
    <property type="entry name" value="DEATH-like_dom_sf"/>
</dbReference>
<proteinExistence type="inferred from homology"/>
<keyword evidence="8" id="KW-1133">Transmembrane helix</keyword>
<dbReference type="FunFam" id="1.10.1170.10:FF:000003">
    <property type="entry name" value="E3 ubiquitin-protein ligase XIAP"/>
    <property type="match status" value="1"/>
</dbReference>
<dbReference type="PROSITE" id="PS50089">
    <property type="entry name" value="ZF_RING_2"/>
    <property type="match status" value="1"/>
</dbReference>
<evidence type="ECO:0000313" key="11">
    <source>
        <dbReference type="RefSeq" id="XP_014488472.1"/>
    </source>
</evidence>
<name>A0A6P3YF93_DINQU</name>
<dbReference type="GO" id="GO:0005634">
    <property type="term" value="C:nucleus"/>
    <property type="evidence" value="ECO:0007669"/>
    <property type="project" value="TreeGrafter"/>
</dbReference>
<dbReference type="GO" id="GO:0089720">
    <property type="term" value="F:caspase binding"/>
    <property type="evidence" value="ECO:0007669"/>
    <property type="project" value="UniProtKB-ARBA"/>
</dbReference>
<dbReference type="PANTHER" id="PTHR10044:SF139">
    <property type="entry name" value="DEATH-ASSOCIATED INHIBITOR OF APOPTOSIS 2"/>
    <property type="match status" value="1"/>
</dbReference>
<dbReference type="GO" id="GO:0031625">
    <property type="term" value="F:ubiquitin protein ligase binding"/>
    <property type="evidence" value="ECO:0007669"/>
    <property type="project" value="UniProtKB-ARBA"/>
</dbReference>
<sequence length="586" mass="65141">MNIEENRLKTFEEWPANAAVDAARIAKAGFYYTGQGLEVQCFLCGTTITDWNYGDQAMARHRLAQPACPFVVNPVDTCNIPLVPASASDVTVPSVTSSSPVTRHSNVVKGKPGEVQRDIVVQSTNSLRDYGTTSQRLRSFVHWPIPSVVSPEQLAKSGFYYLQYSDLVECVYCGGILTKWEAGDDPDSEHRLHFPNCDFYMRYETEDEALELANVTLVSGATTGMTDLGIQVHTAPSNPKNTTYEDRLRTFVGWPTDHKQTPEMLSASGFYYTGTQDQVRCFHCDGGLRNWEPIDDVWFEHARWFPTCTFVNLVRGPEFVKHCIDNRPPLDPKILGETPDEEGEDVLETLAATSLPTVPQSAQSLRVITDSVIAKLLDTAPVLSALEIGLSVDRVKRTLKKRMEEYGVTYTSAEELIQDVLNDQTMEDYNSGASDSSFSESVTSVDRVVAQIAHEATSTSNDTEKPDVCSEMNDLDDKDEDNEGEERETGAAKSGASKDKERKADVVDKQDELEGKKADKSDNITLQEENRKLKEARLCKICMDNDVSIVFLPCGHLATCIFCASSLTFCPMCRIMIRASVRTFLS</sequence>
<keyword evidence="3" id="KW-0479">Metal-binding</keyword>
<dbReference type="CDD" id="cd00022">
    <property type="entry name" value="BIR"/>
    <property type="match status" value="3"/>
</dbReference>
<dbReference type="CDD" id="cd16713">
    <property type="entry name" value="RING-HC_BIRC2_3_7"/>
    <property type="match status" value="1"/>
</dbReference>
<evidence type="ECO:0000313" key="10">
    <source>
        <dbReference type="Proteomes" id="UP000515204"/>
    </source>
</evidence>
<dbReference type="CDD" id="cd14321">
    <property type="entry name" value="UBA_IAPs"/>
    <property type="match status" value="1"/>
</dbReference>
<protein>
    <submittedName>
        <fullName evidence="11">Baculoviral IAP repeat-containing protein 7-like isoform X1</fullName>
    </submittedName>
</protein>
<dbReference type="SUPFAM" id="SSF57924">
    <property type="entry name" value="Inhibitor of apoptosis (IAP) repeat"/>
    <property type="match status" value="3"/>
</dbReference>
<dbReference type="GO" id="GO:0043027">
    <property type="term" value="F:cysteine-type endopeptidase inhibitor activity involved in apoptotic process"/>
    <property type="evidence" value="ECO:0007669"/>
    <property type="project" value="UniProtKB-ARBA"/>
</dbReference>
<dbReference type="GO" id="GO:0005829">
    <property type="term" value="C:cytosol"/>
    <property type="evidence" value="ECO:0007669"/>
    <property type="project" value="UniProtKB-ARBA"/>
</dbReference>
<organism evidence="10 11">
    <name type="scientific">Dinoponera quadriceps</name>
    <name type="common">South American ant</name>
    <dbReference type="NCBI Taxonomy" id="609295"/>
    <lineage>
        <taxon>Eukaryota</taxon>
        <taxon>Metazoa</taxon>
        <taxon>Ecdysozoa</taxon>
        <taxon>Arthropoda</taxon>
        <taxon>Hexapoda</taxon>
        <taxon>Insecta</taxon>
        <taxon>Pterygota</taxon>
        <taxon>Neoptera</taxon>
        <taxon>Endopterygota</taxon>
        <taxon>Hymenoptera</taxon>
        <taxon>Apocrita</taxon>
        <taxon>Aculeata</taxon>
        <taxon>Formicoidea</taxon>
        <taxon>Formicidae</taxon>
        <taxon>Ponerinae</taxon>
        <taxon>Ponerini</taxon>
        <taxon>Dinoponera</taxon>
    </lineage>
</organism>
<evidence type="ECO:0000256" key="1">
    <source>
        <dbReference type="ARBA" id="ARBA00006672"/>
    </source>
</evidence>
<dbReference type="AlphaFoldDB" id="A0A6P3YF93"/>
<dbReference type="GO" id="GO:0008270">
    <property type="term" value="F:zinc ion binding"/>
    <property type="evidence" value="ECO:0007669"/>
    <property type="project" value="UniProtKB-KW"/>
</dbReference>
<dbReference type="Gene3D" id="1.10.533.10">
    <property type="entry name" value="Death Domain, Fas"/>
    <property type="match status" value="1"/>
</dbReference>
<keyword evidence="2" id="KW-0053">Apoptosis</keyword>
<keyword evidence="5" id="KW-0862">Zinc</keyword>
<feature type="region of interest" description="Disordered" evidence="7">
    <location>
        <begin position="454"/>
        <end position="521"/>
    </location>
</feature>
<accession>A0A6P3YF93</accession>
<dbReference type="RefSeq" id="XP_014488472.1">
    <property type="nucleotide sequence ID" value="XM_014632986.1"/>
</dbReference>
<dbReference type="PANTHER" id="PTHR10044">
    <property type="entry name" value="INHIBITOR OF APOPTOSIS"/>
    <property type="match status" value="1"/>
</dbReference>
<evidence type="ECO:0000256" key="8">
    <source>
        <dbReference type="SAM" id="Phobius"/>
    </source>
</evidence>
<dbReference type="SMART" id="SM00184">
    <property type="entry name" value="RING"/>
    <property type="match status" value="1"/>
</dbReference>
<feature type="domain" description="RING-type" evidence="9">
    <location>
        <begin position="539"/>
        <end position="574"/>
    </location>
</feature>
<dbReference type="Gene3D" id="1.10.1170.10">
    <property type="entry name" value="Inhibitor Of Apoptosis Protein (2mihbC-IAP-1), Chain A"/>
    <property type="match status" value="3"/>
</dbReference>
<dbReference type="PROSITE" id="PS01282">
    <property type="entry name" value="BIR_REPEAT_1"/>
    <property type="match status" value="2"/>
</dbReference>
<dbReference type="InterPro" id="IPR001841">
    <property type="entry name" value="Znf_RING"/>
</dbReference>
<dbReference type="InterPro" id="IPR050784">
    <property type="entry name" value="IAP"/>
</dbReference>
<evidence type="ECO:0000256" key="5">
    <source>
        <dbReference type="ARBA" id="ARBA00022833"/>
    </source>
</evidence>
<dbReference type="GO" id="GO:0004869">
    <property type="term" value="F:cysteine-type endopeptidase inhibitor activity"/>
    <property type="evidence" value="ECO:0007669"/>
    <property type="project" value="UniProtKB-ARBA"/>
</dbReference>
<keyword evidence="10" id="KW-1185">Reference proteome</keyword>
<dbReference type="OrthoDB" id="774873at2759"/>
<dbReference type="FunFam" id="1.10.1170.10:FF:000002">
    <property type="entry name" value="Baculoviral IAP repeat containing 7"/>
    <property type="match status" value="1"/>
</dbReference>
<feature type="transmembrane region" description="Helical" evidence="8">
    <location>
        <begin position="547"/>
        <end position="570"/>
    </location>
</feature>
<dbReference type="GO" id="GO:0031398">
    <property type="term" value="P:positive regulation of protein ubiquitination"/>
    <property type="evidence" value="ECO:0007669"/>
    <property type="project" value="TreeGrafter"/>
</dbReference>
<keyword evidence="8" id="KW-0472">Membrane</keyword>
<gene>
    <name evidence="11" type="primary">LOC106751808</name>
</gene>
<dbReference type="GO" id="GO:0051726">
    <property type="term" value="P:regulation of cell cycle"/>
    <property type="evidence" value="ECO:0007669"/>
    <property type="project" value="TreeGrafter"/>
</dbReference>
<dbReference type="GeneID" id="106751808"/>
<dbReference type="PROSITE" id="PS50143">
    <property type="entry name" value="BIR_REPEAT_2"/>
    <property type="match status" value="3"/>
</dbReference>
<evidence type="ECO:0000256" key="3">
    <source>
        <dbReference type="ARBA" id="ARBA00022723"/>
    </source>
</evidence>
<dbReference type="FunFam" id="3.30.40.10:FF:000184">
    <property type="entry name" value="Baculoviral IAP repeat containing 2"/>
    <property type="match status" value="1"/>
</dbReference>
<dbReference type="GO" id="GO:0043066">
    <property type="term" value="P:negative regulation of apoptotic process"/>
    <property type="evidence" value="ECO:0007669"/>
    <property type="project" value="TreeGrafter"/>
</dbReference>
<reference evidence="11" key="1">
    <citation type="submission" date="2025-08" db="UniProtKB">
        <authorList>
            <consortium name="RefSeq"/>
        </authorList>
    </citation>
    <scope>IDENTIFICATION</scope>
</reference>
<dbReference type="InterPro" id="IPR001370">
    <property type="entry name" value="BIR_rpt"/>
</dbReference>
<dbReference type="KEGG" id="dqu:106751808"/>
<dbReference type="Proteomes" id="UP000515204">
    <property type="component" value="Unplaced"/>
</dbReference>
<dbReference type="GO" id="GO:0048471">
    <property type="term" value="C:perinuclear region of cytoplasm"/>
    <property type="evidence" value="ECO:0007669"/>
    <property type="project" value="UniProtKB-ARBA"/>
</dbReference>
<feature type="compositionally biased region" description="Basic and acidic residues" evidence="7">
    <location>
        <begin position="496"/>
        <end position="521"/>
    </location>
</feature>
<evidence type="ECO:0000256" key="7">
    <source>
        <dbReference type="SAM" id="MobiDB-lite"/>
    </source>
</evidence>
<dbReference type="Pfam" id="PF13920">
    <property type="entry name" value="zf-C3HC4_3"/>
    <property type="match status" value="1"/>
</dbReference>
<dbReference type="CTD" id="36748"/>